<evidence type="ECO:0000313" key="5">
    <source>
        <dbReference type="EMBL" id="CAE6889844.1"/>
    </source>
</evidence>
<evidence type="ECO:0000256" key="2">
    <source>
        <dbReference type="ARBA" id="ARBA00023125"/>
    </source>
</evidence>
<gene>
    <name evidence="5" type="ORF">R70211_02642</name>
</gene>
<evidence type="ECO:0000313" key="6">
    <source>
        <dbReference type="Proteomes" id="UP000675121"/>
    </source>
</evidence>
<organism evidence="5 6">
    <name type="scientific">Paraburkholderia domus</name>
    <dbReference type="NCBI Taxonomy" id="2793075"/>
    <lineage>
        <taxon>Bacteria</taxon>
        <taxon>Pseudomonadati</taxon>
        <taxon>Pseudomonadota</taxon>
        <taxon>Betaproteobacteria</taxon>
        <taxon>Burkholderiales</taxon>
        <taxon>Burkholderiaceae</taxon>
        <taxon>Paraburkholderia</taxon>
    </lineage>
</organism>
<dbReference type="GO" id="GO:0003677">
    <property type="term" value="F:DNA binding"/>
    <property type="evidence" value="ECO:0007669"/>
    <property type="project" value="UniProtKB-KW"/>
</dbReference>
<dbReference type="InterPro" id="IPR052183">
    <property type="entry name" value="IS_Transposase"/>
</dbReference>
<dbReference type="GO" id="GO:0015074">
    <property type="term" value="P:DNA integration"/>
    <property type="evidence" value="ECO:0007669"/>
    <property type="project" value="InterPro"/>
</dbReference>
<dbReference type="Pfam" id="PF13610">
    <property type="entry name" value="DDE_Tnp_IS240"/>
    <property type="match status" value="1"/>
</dbReference>
<sequence>MLFRTAIRSRRDEVNPVSNPGMRLRIADAPSSNEKWKATPRRVGVDNTLFMKKGKRLHYPLDVILSCVRWYVAYPPSLRHLEQMMAERGILVDHSTVHRWALKLLPVLEKALRRCKRAVGRSWRMDETYIRVRGEWKYLYRAVDKGGNTIDFLLRAHRDKVAARRYFEKAIAQNGEPETVTTDKSGLNLAALQALNAEREAPIRIRQKKYLNNVVEQDHRAIKPRTRPMLGFKSFRCARIILGGIELMHMIVKGQMKDGGIAQTPAQQFYSPIASVVLIISTFV</sequence>
<accession>A0A9N8MR64</accession>
<dbReference type="AlphaFoldDB" id="A0A9N8MR64"/>
<dbReference type="InterPro" id="IPR032874">
    <property type="entry name" value="DDE_dom"/>
</dbReference>
<evidence type="ECO:0000256" key="1">
    <source>
        <dbReference type="ARBA" id="ARBA00022578"/>
    </source>
</evidence>
<evidence type="ECO:0000259" key="4">
    <source>
        <dbReference type="PROSITE" id="PS50994"/>
    </source>
</evidence>
<dbReference type="GO" id="GO:0006310">
    <property type="term" value="P:DNA recombination"/>
    <property type="evidence" value="ECO:0007669"/>
    <property type="project" value="UniProtKB-KW"/>
</dbReference>
<protein>
    <recommendedName>
        <fullName evidence="4">Integrase catalytic domain-containing protein</fullName>
    </recommendedName>
</protein>
<keyword evidence="3" id="KW-0233">DNA recombination</keyword>
<keyword evidence="2" id="KW-0238">DNA-binding</keyword>
<feature type="domain" description="Integrase catalytic" evidence="4">
    <location>
        <begin position="102"/>
        <end position="273"/>
    </location>
</feature>
<reference evidence="5" key="1">
    <citation type="submission" date="2021-02" db="EMBL/GenBank/DDBJ databases">
        <authorList>
            <person name="Vanwijnsberghe S."/>
        </authorList>
    </citation>
    <scope>NUCLEOTIDE SEQUENCE</scope>
    <source>
        <strain evidence="5">R-70211</strain>
    </source>
</reference>
<dbReference type="Proteomes" id="UP000675121">
    <property type="component" value="Unassembled WGS sequence"/>
</dbReference>
<dbReference type="NCBIfam" id="NF033587">
    <property type="entry name" value="transpos_IS6"/>
    <property type="match status" value="1"/>
</dbReference>
<dbReference type="InterPro" id="IPR047930">
    <property type="entry name" value="Transpos_IS6"/>
</dbReference>
<name>A0A9N8MR64_9BURK</name>
<dbReference type="InterPro" id="IPR001584">
    <property type="entry name" value="Integrase_cat-core"/>
</dbReference>
<dbReference type="SUPFAM" id="SSF53098">
    <property type="entry name" value="Ribonuclease H-like"/>
    <property type="match status" value="1"/>
</dbReference>
<dbReference type="PANTHER" id="PTHR35528">
    <property type="entry name" value="BLL1675 PROTEIN"/>
    <property type="match status" value="1"/>
</dbReference>
<dbReference type="EMBL" id="CAJNAS010000006">
    <property type="protein sequence ID" value="CAE6889844.1"/>
    <property type="molecule type" value="Genomic_DNA"/>
</dbReference>
<evidence type="ECO:0000256" key="3">
    <source>
        <dbReference type="ARBA" id="ARBA00023172"/>
    </source>
</evidence>
<dbReference type="InterPro" id="IPR012337">
    <property type="entry name" value="RNaseH-like_sf"/>
</dbReference>
<comment type="caution">
    <text evidence="5">The sequence shown here is derived from an EMBL/GenBank/DDBJ whole genome shotgun (WGS) entry which is preliminary data.</text>
</comment>
<dbReference type="PROSITE" id="PS50994">
    <property type="entry name" value="INTEGRASE"/>
    <property type="match status" value="1"/>
</dbReference>
<keyword evidence="6" id="KW-1185">Reference proteome</keyword>
<dbReference type="PANTHER" id="PTHR35528:SF3">
    <property type="entry name" value="BLL1675 PROTEIN"/>
    <property type="match status" value="1"/>
</dbReference>
<proteinExistence type="predicted"/>
<dbReference type="GO" id="GO:0032196">
    <property type="term" value="P:transposition"/>
    <property type="evidence" value="ECO:0007669"/>
    <property type="project" value="UniProtKB-KW"/>
</dbReference>
<keyword evidence="1" id="KW-0815">Transposition</keyword>